<reference evidence="1" key="1">
    <citation type="submission" date="2014-09" db="EMBL/GenBank/DDBJ databases">
        <authorList>
            <person name="Magalhaes I.L.F."/>
            <person name="Oliveira U."/>
            <person name="Santos F.R."/>
            <person name="Vidigal T.H.D.A."/>
            <person name="Brescovit A.D."/>
            <person name="Santos A.J."/>
        </authorList>
    </citation>
    <scope>NUCLEOTIDE SEQUENCE</scope>
    <source>
        <tissue evidence="1">Shoot tissue taken approximately 20 cm above the soil surface</tissue>
    </source>
</reference>
<dbReference type="EMBL" id="GBRH01212695">
    <property type="protein sequence ID" value="JAD85200.1"/>
    <property type="molecule type" value="Transcribed_RNA"/>
</dbReference>
<organism evidence="1">
    <name type="scientific">Arundo donax</name>
    <name type="common">Giant reed</name>
    <name type="synonym">Donax arundinaceus</name>
    <dbReference type="NCBI Taxonomy" id="35708"/>
    <lineage>
        <taxon>Eukaryota</taxon>
        <taxon>Viridiplantae</taxon>
        <taxon>Streptophyta</taxon>
        <taxon>Embryophyta</taxon>
        <taxon>Tracheophyta</taxon>
        <taxon>Spermatophyta</taxon>
        <taxon>Magnoliopsida</taxon>
        <taxon>Liliopsida</taxon>
        <taxon>Poales</taxon>
        <taxon>Poaceae</taxon>
        <taxon>PACMAD clade</taxon>
        <taxon>Arundinoideae</taxon>
        <taxon>Arundineae</taxon>
        <taxon>Arundo</taxon>
    </lineage>
</organism>
<dbReference type="AlphaFoldDB" id="A0A0A9DHU2"/>
<accession>A0A0A9DHU2</accession>
<protein>
    <submittedName>
        <fullName evidence="1">Uncharacterized protein</fullName>
    </submittedName>
</protein>
<reference evidence="1" key="2">
    <citation type="journal article" date="2015" name="Data Brief">
        <title>Shoot transcriptome of the giant reed, Arundo donax.</title>
        <authorList>
            <person name="Barrero R.A."/>
            <person name="Guerrero F.D."/>
            <person name="Moolhuijzen P."/>
            <person name="Goolsby J.A."/>
            <person name="Tidwell J."/>
            <person name="Bellgard S.E."/>
            <person name="Bellgard M.I."/>
        </authorList>
    </citation>
    <scope>NUCLEOTIDE SEQUENCE</scope>
    <source>
        <tissue evidence="1">Shoot tissue taken approximately 20 cm above the soil surface</tissue>
    </source>
</reference>
<name>A0A0A9DHU2_ARUDO</name>
<sequence>MRRCLRLVCGRSASMTLSLTSMRSCCSSVKVSSLHFSISLCKYSFPLKLASIAPSSVAASNLRMQSSPRIFKFFNSLMLQLPSSLETTTNLERV</sequence>
<evidence type="ECO:0000313" key="1">
    <source>
        <dbReference type="EMBL" id="JAD85200.1"/>
    </source>
</evidence>
<proteinExistence type="predicted"/>